<keyword evidence="5" id="KW-1185">Reference proteome</keyword>
<feature type="region of interest" description="Disordered" evidence="1">
    <location>
        <begin position="23"/>
        <end position="202"/>
    </location>
</feature>
<gene>
    <name evidence="4" type="ORF">K493DRAFT_389228</name>
</gene>
<evidence type="ECO:0000313" key="5">
    <source>
        <dbReference type="Proteomes" id="UP000193498"/>
    </source>
</evidence>
<feature type="compositionally biased region" description="Polar residues" evidence="1">
    <location>
        <begin position="171"/>
        <end position="202"/>
    </location>
</feature>
<reference evidence="4 5" key="1">
    <citation type="submission" date="2016-07" db="EMBL/GenBank/DDBJ databases">
        <title>Pervasive Adenine N6-methylation of Active Genes in Fungi.</title>
        <authorList>
            <consortium name="DOE Joint Genome Institute"/>
            <person name="Mondo S.J."/>
            <person name="Dannebaum R.O."/>
            <person name="Kuo R.C."/>
            <person name="Labutti K."/>
            <person name="Haridas S."/>
            <person name="Kuo A."/>
            <person name="Salamov A."/>
            <person name="Ahrendt S.R."/>
            <person name="Lipzen A."/>
            <person name="Sullivan W."/>
            <person name="Andreopoulos W.B."/>
            <person name="Clum A."/>
            <person name="Lindquist E."/>
            <person name="Daum C."/>
            <person name="Ramamoorthy G.K."/>
            <person name="Gryganskyi A."/>
            <person name="Culley D."/>
            <person name="Magnuson J.K."/>
            <person name="James T.Y."/>
            <person name="O'Malley M.A."/>
            <person name="Stajich J.E."/>
            <person name="Spatafora J.W."/>
            <person name="Visel A."/>
            <person name="Grigoriev I.V."/>
        </authorList>
    </citation>
    <scope>NUCLEOTIDE SEQUENCE [LARGE SCALE GENOMIC DNA]</scope>
    <source>
        <strain evidence="4 5">CBS 931.73</strain>
    </source>
</reference>
<evidence type="ECO:0008006" key="6">
    <source>
        <dbReference type="Google" id="ProtNLM"/>
    </source>
</evidence>
<name>A0A1Y1ZBE8_9FUNG</name>
<evidence type="ECO:0000256" key="2">
    <source>
        <dbReference type="SAM" id="Phobius"/>
    </source>
</evidence>
<sequence>MKPFVNFVLAAVILTTVASAQGPVANVPNKDPMKLDNPVPTKADAKPAAASPVGPEPVSSSAPAPAPAPAPAQPSSVEPKVEPAPSKEAPKVESTPEPPKPDTPKPEPTKSELPKVEIAVPTPAKPEPAKPEQPKAPEPTKPAQPSPHTPHQPNQTTPPIVNKGSPPVRTTIVTNPDGSKSTSTYTPDVNFLANSKPNDSSSGGTNVGGIVGGVIAGFVVLSALGAFVYRKIARRSWREYNDEEYMATTSQEHFSTSMAYAQPSPYSPSHSHQGSDPFKNTLDQYHRGHHL</sequence>
<keyword evidence="2" id="KW-0472">Membrane</keyword>
<organism evidence="4 5">
    <name type="scientific">Basidiobolus meristosporus CBS 931.73</name>
    <dbReference type="NCBI Taxonomy" id="1314790"/>
    <lineage>
        <taxon>Eukaryota</taxon>
        <taxon>Fungi</taxon>
        <taxon>Fungi incertae sedis</taxon>
        <taxon>Zoopagomycota</taxon>
        <taxon>Entomophthoromycotina</taxon>
        <taxon>Basidiobolomycetes</taxon>
        <taxon>Basidiobolales</taxon>
        <taxon>Basidiobolaceae</taxon>
        <taxon>Basidiobolus</taxon>
    </lineage>
</organism>
<proteinExistence type="predicted"/>
<feature type="compositionally biased region" description="Pro residues" evidence="1">
    <location>
        <begin position="136"/>
        <end position="150"/>
    </location>
</feature>
<feature type="compositionally biased region" description="Low complexity" evidence="1">
    <location>
        <begin position="47"/>
        <end position="63"/>
    </location>
</feature>
<feature type="region of interest" description="Disordered" evidence="1">
    <location>
        <begin position="261"/>
        <end position="291"/>
    </location>
</feature>
<dbReference type="Proteomes" id="UP000193498">
    <property type="component" value="Unassembled WGS sequence"/>
</dbReference>
<keyword evidence="2" id="KW-1133">Transmembrane helix</keyword>
<feature type="signal peptide" evidence="3">
    <location>
        <begin position="1"/>
        <end position="20"/>
    </location>
</feature>
<feature type="compositionally biased region" description="Low complexity" evidence="1">
    <location>
        <begin position="261"/>
        <end position="272"/>
    </location>
</feature>
<keyword evidence="3" id="KW-0732">Signal</keyword>
<dbReference type="InParanoid" id="A0A1Y1ZBE8"/>
<protein>
    <recommendedName>
        <fullName evidence="6">Mid2 domain-containing protein</fullName>
    </recommendedName>
</protein>
<feature type="chain" id="PRO_5012146720" description="Mid2 domain-containing protein" evidence="3">
    <location>
        <begin position="21"/>
        <end position="291"/>
    </location>
</feature>
<evidence type="ECO:0000256" key="1">
    <source>
        <dbReference type="SAM" id="MobiDB-lite"/>
    </source>
</evidence>
<keyword evidence="2" id="KW-0812">Transmembrane</keyword>
<feature type="compositionally biased region" description="Basic and acidic residues" evidence="1">
    <location>
        <begin position="99"/>
        <end position="115"/>
    </location>
</feature>
<evidence type="ECO:0000256" key="3">
    <source>
        <dbReference type="SAM" id="SignalP"/>
    </source>
</evidence>
<evidence type="ECO:0000313" key="4">
    <source>
        <dbReference type="EMBL" id="ORY07590.1"/>
    </source>
</evidence>
<comment type="caution">
    <text evidence="4">The sequence shown here is derived from an EMBL/GenBank/DDBJ whole genome shotgun (WGS) entry which is preliminary data.</text>
</comment>
<dbReference type="EMBL" id="MCFE01000007">
    <property type="protein sequence ID" value="ORY07590.1"/>
    <property type="molecule type" value="Genomic_DNA"/>
</dbReference>
<dbReference type="AlphaFoldDB" id="A0A1Y1ZBE8"/>
<feature type="transmembrane region" description="Helical" evidence="2">
    <location>
        <begin position="207"/>
        <end position="229"/>
    </location>
</feature>
<accession>A0A1Y1ZBE8</accession>